<evidence type="ECO:0000313" key="1">
    <source>
        <dbReference type="EMBL" id="MFM1725720.1"/>
    </source>
</evidence>
<reference evidence="1 2" key="1">
    <citation type="submission" date="2023-11" db="EMBL/GenBank/DDBJ databases">
        <authorList>
            <person name="Val-Calvo J."/>
            <person name="Scortti M."/>
            <person name="Vazquez-Boland J."/>
        </authorList>
    </citation>
    <scope>NUCLEOTIDE SEQUENCE [LARGE SCALE GENOMIC DNA]</scope>
    <source>
        <strain evidence="1 2">PAM 2766</strain>
    </source>
</reference>
<name>A0ABW9FJG3_9NOCA</name>
<protein>
    <submittedName>
        <fullName evidence="1">Uncharacterized protein</fullName>
    </submittedName>
</protein>
<organism evidence="1 2">
    <name type="scientific">Rhodococcus parequi</name>
    <dbReference type="NCBI Taxonomy" id="3137122"/>
    <lineage>
        <taxon>Bacteria</taxon>
        <taxon>Bacillati</taxon>
        <taxon>Actinomycetota</taxon>
        <taxon>Actinomycetes</taxon>
        <taxon>Mycobacteriales</taxon>
        <taxon>Nocardiaceae</taxon>
        <taxon>Rhodococcus</taxon>
    </lineage>
</organism>
<dbReference type="EMBL" id="JBDLNV010000007">
    <property type="protein sequence ID" value="MFM1725720.1"/>
    <property type="molecule type" value="Genomic_DNA"/>
</dbReference>
<comment type="caution">
    <text evidence="1">The sequence shown here is derived from an EMBL/GenBank/DDBJ whole genome shotgun (WGS) entry which is preliminary data.</text>
</comment>
<dbReference type="RefSeq" id="WP_420166183.1">
    <property type="nucleotide sequence ID" value="NZ_JBDLNV010000007.1"/>
</dbReference>
<accession>A0ABW9FJG3</accession>
<dbReference type="Proteomes" id="UP001629745">
    <property type="component" value="Unassembled WGS sequence"/>
</dbReference>
<sequence>MTRSLRTVRRTASMLAAVAVPVVVATSLGVGSAEATPWRFGPLYRGEFSGEGAEYLCNKALALEKAYRAVVIEPCTYDAAEGVWYRVVFAPDTLGFGSSS</sequence>
<proteinExistence type="predicted"/>
<evidence type="ECO:0000313" key="2">
    <source>
        <dbReference type="Proteomes" id="UP001629745"/>
    </source>
</evidence>
<gene>
    <name evidence="1" type="ORF">ABEU20_004343</name>
</gene>
<keyword evidence="2" id="KW-1185">Reference proteome</keyword>